<gene>
    <name evidence="1" type="ORF">OSB_12520</name>
</gene>
<keyword evidence="2" id="KW-1185">Reference proteome</keyword>
<dbReference type="AlphaFoldDB" id="A0A0K0Y4P5"/>
<organism evidence="1 2">
    <name type="scientific">Octadecabacter temperatus</name>
    <dbReference type="NCBI Taxonomy" id="1458307"/>
    <lineage>
        <taxon>Bacteria</taxon>
        <taxon>Pseudomonadati</taxon>
        <taxon>Pseudomonadota</taxon>
        <taxon>Alphaproteobacteria</taxon>
        <taxon>Rhodobacterales</taxon>
        <taxon>Roseobacteraceae</taxon>
        <taxon>Octadecabacter</taxon>
    </lineage>
</organism>
<dbReference type="Proteomes" id="UP000067444">
    <property type="component" value="Chromosome"/>
</dbReference>
<dbReference type="RefSeq" id="WP_049834161.1">
    <property type="nucleotide sequence ID" value="NZ_CP012160.1"/>
</dbReference>
<name>A0A0K0Y4P5_9RHOB</name>
<accession>A0A0K0Y4P5</accession>
<dbReference type="OrthoDB" id="7744349at2"/>
<dbReference type="STRING" id="1458307.OSB_12520"/>
<proteinExistence type="predicted"/>
<dbReference type="KEGG" id="otm:OSB_12520"/>
<protein>
    <submittedName>
        <fullName evidence="1">Uncharacterized protein</fullName>
    </submittedName>
</protein>
<evidence type="ECO:0000313" key="1">
    <source>
        <dbReference type="EMBL" id="AKS45807.1"/>
    </source>
</evidence>
<evidence type="ECO:0000313" key="2">
    <source>
        <dbReference type="Proteomes" id="UP000067444"/>
    </source>
</evidence>
<dbReference type="EMBL" id="CP012160">
    <property type="protein sequence ID" value="AKS45807.1"/>
    <property type="molecule type" value="Genomic_DNA"/>
</dbReference>
<reference evidence="1 2" key="1">
    <citation type="journal article" date="2015" name="Genome Announc.">
        <title>Closed Genome Sequence of Octadecabacter temperatus SB1, the First Mesophilic Species of the Genus Octadecabacter.</title>
        <authorList>
            <person name="Voget S."/>
            <person name="Billerbeck S."/>
            <person name="Simon M."/>
            <person name="Daniel R."/>
        </authorList>
    </citation>
    <scope>NUCLEOTIDE SEQUENCE [LARGE SCALE GENOMIC DNA]</scope>
    <source>
        <strain evidence="1 2">SB1</strain>
    </source>
</reference>
<sequence length="163" mass="17772">MTDHTNFTAIVNASDTLASRLAELSERAITDARAQGVTIEPADVLDIREIRLATMGAPLDEEAYQRELRELPALSDVARKAAIADGDEDARAAAVAELDKITTDAAHARSTDARARKLARARDLGVTTAPVGEADDRNEKIRLLSEMSDHQARLRMARKWGLL</sequence>